<organism evidence="1 2">
    <name type="scientific">Picrophilus torridus (strain ATCC 700027 / DSM 9790 / JCM 10055 / NBRC 100828 / KAW 2/3)</name>
    <dbReference type="NCBI Taxonomy" id="1122961"/>
    <lineage>
        <taxon>Archaea</taxon>
        <taxon>Methanobacteriati</taxon>
        <taxon>Thermoplasmatota</taxon>
        <taxon>Thermoplasmata</taxon>
        <taxon>Thermoplasmatales</taxon>
        <taxon>Picrophilaceae</taxon>
        <taxon>Picrophilus</taxon>
    </lineage>
</organism>
<sequence length="54" mass="6630">MKCPVCNNEVSSQPYKEWKFNIYHVKRYRCEKCGANFNVYEYNGMEKYTIPRRL</sequence>
<keyword evidence="2" id="KW-1185">Reference proteome</keyword>
<gene>
    <name evidence="1" type="ORF">SAMN02745355_0806</name>
</gene>
<comment type="caution">
    <text evidence="1">The sequence shown here is derived from an EMBL/GenBank/DDBJ whole genome shotgun (WGS) entry which is preliminary data.</text>
</comment>
<reference evidence="1 2" key="1">
    <citation type="submission" date="2017-04" db="EMBL/GenBank/DDBJ databases">
        <authorList>
            <person name="Varghese N."/>
            <person name="Submissions S."/>
        </authorList>
    </citation>
    <scope>NUCLEOTIDE SEQUENCE [LARGE SCALE GENOMIC DNA]</scope>
    <source>
        <strain evidence="1 2">DSM 9789</strain>
    </source>
</reference>
<dbReference type="Proteomes" id="UP000192315">
    <property type="component" value="Unassembled WGS sequence"/>
</dbReference>
<accession>A0A8G2FWQ4</accession>
<dbReference type="EMBL" id="FWYE01000002">
    <property type="protein sequence ID" value="SMD30889.1"/>
    <property type="molecule type" value="Genomic_DNA"/>
</dbReference>
<dbReference type="Gene3D" id="2.10.110.10">
    <property type="entry name" value="Cysteine Rich Protein"/>
    <property type="match status" value="1"/>
</dbReference>
<proteinExistence type="predicted"/>
<dbReference type="OrthoDB" id="23364at2157"/>
<evidence type="ECO:0000313" key="1">
    <source>
        <dbReference type="EMBL" id="SMD30889.1"/>
    </source>
</evidence>
<dbReference type="AlphaFoldDB" id="A0A8G2FWQ4"/>
<protein>
    <submittedName>
        <fullName evidence="1">Uncharacterized protein</fullName>
    </submittedName>
</protein>
<name>A0A8G2FWQ4_PICTO</name>
<evidence type="ECO:0000313" key="2">
    <source>
        <dbReference type="Proteomes" id="UP000192315"/>
    </source>
</evidence>
<dbReference type="GeneID" id="42317492"/>
<dbReference type="RefSeq" id="WP_153274151.1">
    <property type="nucleotide sequence ID" value="NC_005877.1"/>
</dbReference>